<keyword evidence="1" id="KW-1133">Transmembrane helix</keyword>
<dbReference type="EMBL" id="RDBM01000021">
    <property type="protein sequence ID" value="TXS32819.1"/>
    <property type="molecule type" value="Genomic_DNA"/>
</dbReference>
<protein>
    <submittedName>
        <fullName evidence="2">Uncharacterized protein</fullName>
    </submittedName>
</protein>
<keyword evidence="1" id="KW-0812">Transmembrane</keyword>
<accession>A0A652LA16</accession>
<organism evidence="2">
    <name type="scientific">Streptomyces sp. gb1(2016)</name>
    <dbReference type="NCBI Taxonomy" id="1828321"/>
    <lineage>
        <taxon>Bacteria</taxon>
        <taxon>Bacillati</taxon>
        <taxon>Actinomycetota</taxon>
        <taxon>Actinomycetes</taxon>
        <taxon>Kitasatosporales</taxon>
        <taxon>Streptomycetaceae</taxon>
        <taxon>Streptomyces</taxon>
    </lineage>
</organism>
<comment type="caution">
    <text evidence="2">The sequence shown here is derived from an EMBL/GenBank/DDBJ whole genome shotgun (WGS) entry which is preliminary data.</text>
</comment>
<sequence length="93" mass="10365">MTWLEWMGAGGISIPVLLLAYFALRRTKSALEMCLQVFLQARTEREHRATMIAMAAALPQGGAAARFEEGQPTWLFYKHSEQGPRVIASREAA</sequence>
<proteinExistence type="predicted"/>
<keyword evidence="1" id="KW-0472">Membrane</keyword>
<gene>
    <name evidence="2" type="ORF">EAO74_05515</name>
</gene>
<evidence type="ECO:0000256" key="1">
    <source>
        <dbReference type="SAM" id="Phobius"/>
    </source>
</evidence>
<reference evidence="2" key="1">
    <citation type="submission" date="2018-10" db="EMBL/GenBank/DDBJ databases">
        <authorList>
            <person name="Hariharan J."/>
            <person name="Choudoir M.J."/>
            <person name="Diebold P."/>
            <person name="Panke-Buisse K."/>
            <person name="Campbell A.N."/>
            <person name="Buckley D.H."/>
        </authorList>
    </citation>
    <scope>NUCLEOTIDE SEQUENCE</scope>
    <source>
        <strain evidence="2">Gb1</strain>
    </source>
</reference>
<dbReference type="RefSeq" id="WP_147982858.1">
    <property type="nucleotide sequence ID" value="NZ_RDBM01000021.1"/>
</dbReference>
<dbReference type="AlphaFoldDB" id="A0A652LA16"/>
<evidence type="ECO:0000313" key="2">
    <source>
        <dbReference type="EMBL" id="TXS32819.1"/>
    </source>
</evidence>
<name>A0A652LA16_9ACTN</name>
<feature type="transmembrane region" description="Helical" evidence="1">
    <location>
        <begin position="6"/>
        <end position="24"/>
    </location>
</feature>